<dbReference type="EMBL" id="MGDD01000349">
    <property type="protein sequence ID" value="OGL41347.1"/>
    <property type="molecule type" value="Genomic_DNA"/>
</dbReference>
<accession>A0A1F7RKC1</accession>
<protein>
    <submittedName>
        <fullName evidence="1">Uncharacterized protein</fullName>
    </submittedName>
</protein>
<organism evidence="1 2">
    <name type="scientific">Candidatus Schekmanbacteria bacterium RBG_13_48_7</name>
    <dbReference type="NCBI Taxonomy" id="1817878"/>
    <lineage>
        <taxon>Bacteria</taxon>
        <taxon>Candidatus Schekmaniibacteriota</taxon>
    </lineage>
</organism>
<proteinExistence type="predicted"/>
<reference evidence="1 2" key="1">
    <citation type="journal article" date="2016" name="Nat. Commun.">
        <title>Thousands of microbial genomes shed light on interconnected biogeochemical processes in an aquifer system.</title>
        <authorList>
            <person name="Anantharaman K."/>
            <person name="Brown C.T."/>
            <person name="Hug L.A."/>
            <person name="Sharon I."/>
            <person name="Castelle C.J."/>
            <person name="Probst A.J."/>
            <person name="Thomas B.C."/>
            <person name="Singh A."/>
            <person name="Wilkins M.J."/>
            <person name="Karaoz U."/>
            <person name="Brodie E.L."/>
            <person name="Williams K.H."/>
            <person name="Hubbard S.S."/>
            <person name="Banfield J.F."/>
        </authorList>
    </citation>
    <scope>NUCLEOTIDE SEQUENCE [LARGE SCALE GENOMIC DNA]</scope>
</reference>
<comment type="caution">
    <text evidence="1">The sequence shown here is derived from an EMBL/GenBank/DDBJ whole genome shotgun (WGS) entry which is preliminary data.</text>
</comment>
<evidence type="ECO:0000313" key="1">
    <source>
        <dbReference type="EMBL" id="OGL41347.1"/>
    </source>
</evidence>
<dbReference type="AlphaFoldDB" id="A0A1F7RKC1"/>
<name>A0A1F7RKC1_9BACT</name>
<gene>
    <name evidence="1" type="ORF">A2161_20300</name>
</gene>
<sequence length="134" mass="14936">MKGSDGKVFSYDGAGNNPGPYNPNDDVTYATKEPISGGKVLVYRNLPGFKWIKAYYKAVSDGIQFNSWESFRTYLLANANQKYINTSLYYELGLDTNLDEVFEEAIWYIGDGSDPNNDQVVTPTEIASVPDEVP</sequence>
<dbReference type="Proteomes" id="UP000179266">
    <property type="component" value="Unassembled WGS sequence"/>
</dbReference>
<evidence type="ECO:0000313" key="2">
    <source>
        <dbReference type="Proteomes" id="UP000179266"/>
    </source>
</evidence>